<accession>A0AAV1CHH2</accession>
<evidence type="ECO:0000256" key="1">
    <source>
        <dbReference type="ARBA" id="ARBA00004123"/>
    </source>
</evidence>
<evidence type="ECO:0000256" key="2">
    <source>
        <dbReference type="ARBA" id="ARBA00022821"/>
    </source>
</evidence>
<dbReference type="InterPro" id="IPR036955">
    <property type="entry name" value="AP2/ERF_dom_sf"/>
</dbReference>
<dbReference type="InterPro" id="IPR016177">
    <property type="entry name" value="DNA-bd_dom_sf"/>
</dbReference>
<dbReference type="CDD" id="cd00018">
    <property type="entry name" value="AP2"/>
    <property type="match status" value="1"/>
</dbReference>
<comment type="subcellular location">
    <subcellularLocation>
        <location evidence="1">Nucleus</location>
    </subcellularLocation>
</comment>
<evidence type="ECO:0000256" key="3">
    <source>
        <dbReference type="ARBA" id="ARBA00023015"/>
    </source>
</evidence>
<keyword evidence="4" id="KW-0238">DNA-binding</keyword>
<feature type="region of interest" description="Disordered" evidence="9">
    <location>
        <begin position="147"/>
        <end position="178"/>
    </location>
</feature>
<proteinExistence type="inferred from homology"/>
<dbReference type="AlphaFoldDB" id="A0AAV1CHH2"/>
<protein>
    <submittedName>
        <fullName evidence="11">OLC1v1029545C1</fullName>
    </submittedName>
</protein>
<feature type="compositionally biased region" description="Polar residues" evidence="9">
    <location>
        <begin position="147"/>
        <end position="163"/>
    </location>
</feature>
<dbReference type="GO" id="GO:0005634">
    <property type="term" value="C:nucleus"/>
    <property type="evidence" value="ECO:0007669"/>
    <property type="project" value="UniProtKB-SubCell"/>
</dbReference>
<evidence type="ECO:0000256" key="6">
    <source>
        <dbReference type="ARBA" id="ARBA00023163"/>
    </source>
</evidence>
<dbReference type="GO" id="GO:0003677">
    <property type="term" value="F:DNA binding"/>
    <property type="evidence" value="ECO:0007669"/>
    <property type="project" value="UniProtKB-KW"/>
</dbReference>
<evidence type="ECO:0000256" key="7">
    <source>
        <dbReference type="ARBA" id="ARBA00023242"/>
    </source>
</evidence>
<keyword evidence="5" id="KW-0010">Activator</keyword>
<dbReference type="GO" id="GO:0006952">
    <property type="term" value="P:defense response"/>
    <property type="evidence" value="ECO:0007669"/>
    <property type="project" value="UniProtKB-KW"/>
</dbReference>
<dbReference type="EMBL" id="OX459119">
    <property type="protein sequence ID" value="CAI9093932.1"/>
    <property type="molecule type" value="Genomic_DNA"/>
</dbReference>
<feature type="domain" description="AP2/ERF" evidence="10">
    <location>
        <begin position="49"/>
        <end position="108"/>
    </location>
</feature>
<keyword evidence="6" id="KW-0804">Transcription</keyword>
<reference evidence="11" key="1">
    <citation type="submission" date="2023-03" db="EMBL/GenBank/DDBJ databases">
        <authorList>
            <person name="Julca I."/>
        </authorList>
    </citation>
    <scope>NUCLEOTIDE SEQUENCE</scope>
</reference>
<keyword evidence="12" id="KW-1185">Reference proteome</keyword>
<dbReference type="FunFam" id="3.30.730.10:FF:000001">
    <property type="entry name" value="Ethylene-responsive transcription factor 2"/>
    <property type="match status" value="1"/>
</dbReference>
<dbReference type="SMART" id="SM00380">
    <property type="entry name" value="AP2"/>
    <property type="match status" value="1"/>
</dbReference>
<dbReference type="Gene3D" id="3.30.730.10">
    <property type="entry name" value="AP2/ERF domain"/>
    <property type="match status" value="1"/>
</dbReference>
<dbReference type="PANTHER" id="PTHR31839">
    <property type="entry name" value="DEHYDRATION-RESPONSIVE ELEMENT-BINDING PROTEIN 1D"/>
    <property type="match status" value="1"/>
</dbReference>
<dbReference type="InterPro" id="IPR045277">
    <property type="entry name" value="DRE1A-I"/>
</dbReference>
<dbReference type="Proteomes" id="UP001161247">
    <property type="component" value="Chromosome 2"/>
</dbReference>
<gene>
    <name evidence="11" type="ORF">OLC1_LOCUS5224</name>
</gene>
<sequence>MDSSSSYCSDHHQTGIIVVNNSDEEIILSSSRPKKRAGRKKFKETRHPVYRGVRRRRWNSNKWVCELREPNKQKRIWLGTYPTPEMAARAYDVAALAFRGNLACLNFADSVWRLPVPATKDAKDIRKAAFEGAQLFSPGNVDRASLSNGSGISASLSDDQTSGDQEEEGASLTHASFSTSEVTSNVGIDIRDDNSIQTAVNNDRNQVFAYDDETQFDMVNVMAEGPMLSPPHHTYCLEDCFGYDDDYMESDAQVSLWSYSF</sequence>
<evidence type="ECO:0000256" key="8">
    <source>
        <dbReference type="ARBA" id="ARBA00024343"/>
    </source>
</evidence>
<comment type="similarity">
    <text evidence="8">Belongs to the AP2/ERF transcription factor family. ERF subfamily.</text>
</comment>
<name>A0AAV1CHH2_OLDCO</name>
<keyword evidence="2" id="KW-0611">Plant defense</keyword>
<evidence type="ECO:0000313" key="11">
    <source>
        <dbReference type="EMBL" id="CAI9093932.1"/>
    </source>
</evidence>
<evidence type="ECO:0000256" key="5">
    <source>
        <dbReference type="ARBA" id="ARBA00023159"/>
    </source>
</evidence>
<keyword evidence="7" id="KW-0539">Nucleus</keyword>
<dbReference type="SUPFAM" id="SSF54171">
    <property type="entry name" value="DNA-binding domain"/>
    <property type="match status" value="1"/>
</dbReference>
<evidence type="ECO:0000313" key="12">
    <source>
        <dbReference type="Proteomes" id="UP001161247"/>
    </source>
</evidence>
<dbReference type="InterPro" id="IPR001471">
    <property type="entry name" value="AP2/ERF_dom"/>
</dbReference>
<dbReference type="PRINTS" id="PR00367">
    <property type="entry name" value="ETHRSPELEMNT"/>
</dbReference>
<evidence type="ECO:0000256" key="9">
    <source>
        <dbReference type="SAM" id="MobiDB-lite"/>
    </source>
</evidence>
<evidence type="ECO:0000256" key="4">
    <source>
        <dbReference type="ARBA" id="ARBA00023125"/>
    </source>
</evidence>
<dbReference type="Pfam" id="PF00847">
    <property type="entry name" value="AP2"/>
    <property type="match status" value="1"/>
</dbReference>
<keyword evidence="3" id="KW-0805">Transcription regulation</keyword>
<dbReference type="GO" id="GO:0003700">
    <property type="term" value="F:DNA-binding transcription factor activity"/>
    <property type="evidence" value="ECO:0007669"/>
    <property type="project" value="InterPro"/>
</dbReference>
<dbReference type="PANTHER" id="PTHR31839:SF2">
    <property type="entry name" value="DEHYDRATION-RESPONSIVE ELEMENT-BINDING PROTEIN 1D"/>
    <property type="match status" value="1"/>
</dbReference>
<dbReference type="PROSITE" id="PS51032">
    <property type="entry name" value="AP2_ERF"/>
    <property type="match status" value="1"/>
</dbReference>
<evidence type="ECO:0000259" key="10">
    <source>
        <dbReference type="PROSITE" id="PS51032"/>
    </source>
</evidence>
<organism evidence="11 12">
    <name type="scientific">Oldenlandia corymbosa var. corymbosa</name>
    <dbReference type="NCBI Taxonomy" id="529605"/>
    <lineage>
        <taxon>Eukaryota</taxon>
        <taxon>Viridiplantae</taxon>
        <taxon>Streptophyta</taxon>
        <taxon>Embryophyta</taxon>
        <taxon>Tracheophyta</taxon>
        <taxon>Spermatophyta</taxon>
        <taxon>Magnoliopsida</taxon>
        <taxon>eudicotyledons</taxon>
        <taxon>Gunneridae</taxon>
        <taxon>Pentapetalae</taxon>
        <taxon>asterids</taxon>
        <taxon>lamiids</taxon>
        <taxon>Gentianales</taxon>
        <taxon>Rubiaceae</taxon>
        <taxon>Rubioideae</taxon>
        <taxon>Spermacoceae</taxon>
        <taxon>Hedyotis-Oldenlandia complex</taxon>
        <taxon>Oldenlandia</taxon>
    </lineage>
</organism>